<dbReference type="AlphaFoldDB" id="A0A0F9E3D8"/>
<evidence type="ECO:0000313" key="1">
    <source>
        <dbReference type="EMBL" id="KKL68509.1"/>
    </source>
</evidence>
<reference evidence="1" key="1">
    <citation type="journal article" date="2015" name="Nature">
        <title>Complex archaea that bridge the gap between prokaryotes and eukaryotes.</title>
        <authorList>
            <person name="Spang A."/>
            <person name="Saw J.H."/>
            <person name="Jorgensen S.L."/>
            <person name="Zaremba-Niedzwiedzka K."/>
            <person name="Martijn J."/>
            <person name="Lind A.E."/>
            <person name="van Eijk R."/>
            <person name="Schleper C."/>
            <person name="Guy L."/>
            <person name="Ettema T.J."/>
        </authorList>
    </citation>
    <scope>NUCLEOTIDE SEQUENCE</scope>
</reference>
<dbReference type="NCBIfam" id="NF045672">
    <property type="entry name" value="MCP_gp7_epsi_15"/>
    <property type="match status" value="1"/>
</dbReference>
<dbReference type="InterPro" id="IPR048813">
    <property type="entry name" value="GP7-like"/>
</dbReference>
<comment type="caution">
    <text evidence="1">The sequence shown here is derived from an EMBL/GenBank/DDBJ whole genome shotgun (WGS) entry which is preliminary data.</text>
</comment>
<proteinExistence type="predicted"/>
<protein>
    <submittedName>
        <fullName evidence="1">Uncharacterized protein</fullName>
    </submittedName>
</protein>
<accession>A0A0F9E3D8</accession>
<gene>
    <name evidence="1" type="ORF">LCGC14_2124270</name>
</gene>
<dbReference type="SUPFAM" id="SSF56563">
    <property type="entry name" value="Major capsid protein gp5"/>
    <property type="match status" value="1"/>
</dbReference>
<dbReference type="EMBL" id="LAZR01026509">
    <property type="protein sequence ID" value="KKL68509.1"/>
    <property type="molecule type" value="Genomic_DNA"/>
</dbReference>
<name>A0A0F9E3D8_9ZZZZ</name>
<organism evidence="1">
    <name type="scientific">marine sediment metagenome</name>
    <dbReference type="NCBI Taxonomy" id="412755"/>
    <lineage>
        <taxon>unclassified sequences</taxon>
        <taxon>metagenomes</taxon>
        <taxon>ecological metagenomes</taxon>
    </lineage>
</organism>
<sequence length="330" mass="36360">MLSATLQEYLDRDTILSGVFEWIIEESPLIHGLSFKPMVGNSLKYNVEIALPTASWIGRNQQLEENTGTFEQRTTDVYTLIQTGYTNKSEIALNATQDPETVDVEKASKAMAHEFEKTMIIGQTSVDSTVNQFKGLLRTAAELESATTTDLDALNNSQVIAGTTSTGALTMNAMDKLFDQIKPGAATLTLMSRAARRKLNTLSRASGSGGLYIAQVDQFGKKMAHYDDVPIMISDWIKDNYIEGSSSVQTISTYDFDAAAVAGTNENTMIFVLQIGEDKCTALQAKAMEHERHTYIEDQHAIANRFSWEVGFACFKKFSFAVLTGINPLD</sequence>